<evidence type="ECO:0000313" key="5">
    <source>
        <dbReference type="EMBL" id="HIW10175.1"/>
    </source>
</evidence>
<proteinExistence type="inferred from homology"/>
<reference evidence="5" key="2">
    <citation type="submission" date="2021-04" db="EMBL/GenBank/DDBJ databases">
        <authorList>
            <person name="Gilroy R."/>
        </authorList>
    </citation>
    <scope>NUCLEOTIDE SEQUENCE</scope>
    <source>
        <strain evidence="5">ChiBcec15-1070</strain>
    </source>
</reference>
<organism evidence="5 6">
    <name type="scientific">Candidatus Rikenella faecigallinarum</name>
    <dbReference type="NCBI Taxonomy" id="2838745"/>
    <lineage>
        <taxon>Bacteria</taxon>
        <taxon>Pseudomonadati</taxon>
        <taxon>Bacteroidota</taxon>
        <taxon>Bacteroidia</taxon>
        <taxon>Bacteroidales</taxon>
        <taxon>Rikenellaceae</taxon>
        <taxon>Rikenella</taxon>
    </lineage>
</organism>
<dbReference type="AlphaFoldDB" id="A0A9D1TXY7"/>
<dbReference type="SUPFAM" id="SSF46785">
    <property type="entry name" value="Winged helix' DNA-binding domain"/>
    <property type="match status" value="1"/>
</dbReference>
<dbReference type="Proteomes" id="UP000823926">
    <property type="component" value="Unassembled WGS sequence"/>
</dbReference>
<evidence type="ECO:0000256" key="3">
    <source>
        <dbReference type="ARBA" id="ARBA00023125"/>
    </source>
</evidence>
<comment type="similarity">
    <text evidence="1">Belongs to the BlaI transcriptional regulatory family.</text>
</comment>
<reference evidence="5" key="1">
    <citation type="journal article" date="2021" name="PeerJ">
        <title>Extensive microbial diversity within the chicken gut microbiome revealed by metagenomics and culture.</title>
        <authorList>
            <person name="Gilroy R."/>
            <person name="Ravi A."/>
            <person name="Getino M."/>
            <person name="Pursley I."/>
            <person name="Horton D.L."/>
            <person name="Alikhan N.F."/>
            <person name="Baker D."/>
            <person name="Gharbi K."/>
            <person name="Hall N."/>
            <person name="Watson M."/>
            <person name="Adriaenssens E.M."/>
            <person name="Foster-Nyarko E."/>
            <person name="Jarju S."/>
            <person name="Secka A."/>
            <person name="Antonio M."/>
            <person name="Oren A."/>
            <person name="Chaudhuri R.R."/>
            <person name="La Ragione R."/>
            <person name="Hildebrand F."/>
            <person name="Pallen M.J."/>
        </authorList>
    </citation>
    <scope>NUCLEOTIDE SEQUENCE</scope>
    <source>
        <strain evidence="5">ChiBcec15-1070</strain>
    </source>
</reference>
<dbReference type="Gene3D" id="1.10.10.10">
    <property type="entry name" value="Winged helix-like DNA-binding domain superfamily/Winged helix DNA-binding domain"/>
    <property type="match status" value="1"/>
</dbReference>
<keyword evidence="3" id="KW-0238">DNA-binding</keyword>
<name>A0A9D1TXY7_9BACT</name>
<comment type="caution">
    <text evidence="5">The sequence shown here is derived from an EMBL/GenBank/DDBJ whole genome shotgun (WGS) entry which is preliminary data.</text>
</comment>
<evidence type="ECO:0000256" key="1">
    <source>
        <dbReference type="ARBA" id="ARBA00011046"/>
    </source>
</evidence>
<dbReference type="InterPro" id="IPR036390">
    <property type="entry name" value="WH_DNA-bd_sf"/>
</dbReference>
<protein>
    <submittedName>
        <fullName evidence="5">BlaI/MecI/CopY family transcriptional regulator</fullName>
    </submittedName>
</protein>
<dbReference type="EMBL" id="DXHL01000007">
    <property type="protein sequence ID" value="HIW10175.1"/>
    <property type="molecule type" value="Genomic_DNA"/>
</dbReference>
<dbReference type="PIRSF" id="PIRSF019455">
    <property type="entry name" value="CopR_AtkY"/>
    <property type="match status" value="1"/>
</dbReference>
<dbReference type="GO" id="GO:0003677">
    <property type="term" value="F:DNA binding"/>
    <property type="evidence" value="ECO:0007669"/>
    <property type="project" value="UniProtKB-KW"/>
</dbReference>
<evidence type="ECO:0000256" key="2">
    <source>
        <dbReference type="ARBA" id="ARBA00023015"/>
    </source>
</evidence>
<gene>
    <name evidence="5" type="ORF">H9888_01620</name>
</gene>
<evidence type="ECO:0000313" key="6">
    <source>
        <dbReference type="Proteomes" id="UP000823926"/>
    </source>
</evidence>
<dbReference type="InterPro" id="IPR036388">
    <property type="entry name" value="WH-like_DNA-bd_sf"/>
</dbReference>
<dbReference type="GO" id="GO:0045892">
    <property type="term" value="P:negative regulation of DNA-templated transcription"/>
    <property type="evidence" value="ECO:0007669"/>
    <property type="project" value="InterPro"/>
</dbReference>
<dbReference type="InterPro" id="IPR005650">
    <property type="entry name" value="BlaI_family"/>
</dbReference>
<sequence length="129" mass="14845">MATAQKNHLELTRGEFEVMQHLWRLGHAFLGEVVESFGQPRPAYTTISTVIRTLEAKGFVRHRRYGNSHRYTPTLSRKEYAEQQVLRLLEQFFHGSTGELVRFMASEGVLSEEQRAALLEAARELIEAK</sequence>
<evidence type="ECO:0000256" key="4">
    <source>
        <dbReference type="ARBA" id="ARBA00023163"/>
    </source>
</evidence>
<dbReference type="Pfam" id="PF03965">
    <property type="entry name" value="Penicillinase_R"/>
    <property type="match status" value="1"/>
</dbReference>
<keyword evidence="4" id="KW-0804">Transcription</keyword>
<keyword evidence="2" id="KW-0805">Transcription regulation</keyword>
<accession>A0A9D1TXY7</accession>